<comment type="similarity">
    <text evidence="2 3">Belongs to the peptidase M16 family.</text>
</comment>
<comment type="cofactor">
    <cofactor evidence="1">
        <name>Zn(2+)</name>
        <dbReference type="ChEBI" id="CHEBI:29105"/>
    </cofactor>
</comment>
<feature type="domain" description="Peptidase M16 C-terminal" evidence="7">
    <location>
        <begin position="206"/>
        <end position="381"/>
    </location>
</feature>
<dbReference type="InterPro" id="IPR050361">
    <property type="entry name" value="MPP/UQCRC_Complex"/>
</dbReference>
<sequence length="912" mass="100100">MKHMYLLAARHSIATVLALLALIGSAWAGTTNVVAELEGIKEYRLDNGLRIVLAPDASSNTLYFNLVYRSGSLADPDGRSGTAHLLEHLMFKGTEQRSAETLVDGLRQRGIRFNATTSFDRTRYTAIFEADAARLEHLLELEAERMASLRFEQHDLDRELEVVLREMERAQDDPLGALGHRMMAAATPGQGFGRHVLGSRDELHTIELADLQRFHENHYRPDNAVLVITGKFDRAPTLEAISRHFAKLKPAATVHATEGTRIALPPGGPATAQLKRGNTDVVALAYPVPAAADTRNVALAVLADVFAGEPHGRLYQALVTPGAVQSVFALQQAFELGGHYLFGAVVAPGQSMEQAQALLIEQVESMARQRLSSEELQRAQTSGQHMKARILRDPGALAEVLSESAAVGDWQLMLERFDQFSALDVETVQREAEAHFTARHRLVGQLRAGSEAAAPAERRAAPTATAQPTAAAPAALQAMPDLAGFNRQILDVEQGIQRTRLRNGLKVALRAQPGSSKPVQGIMTLRFGDVESLHGKRAVADITGTVLIRGSRDSSYQQIVDRANRLGAGLAVVPDGGSLTVRFESSGESFPALLELMAEVLQRPAFTRAEYDLVKRQRLQALRAPADQPASVAGLALRRHVERYAEGDIRRRVEHEEIRAAMKAVSLKDVQRFHEDFYGASHGELAIAGDFDAAEVMAQLDRLFGGWTSKTPHHRTTQPYEDIAPARIHAKANAAQTGHYIGRLHFQANARSEDTAALFVAEHVLGRHPVASRLGKRLREQEGLTYDLRSSIKVATFDDASWVNVQGSYSLGQGQRVADIVKEEVARLAESGITQQELDAAKATILNERRQAFGQDLNILNWLPRQLYEDVTLLSWVERNDAFAAVTLEQVNAAARRYFDAERMVEVLADAE</sequence>
<dbReference type="PROSITE" id="PS00143">
    <property type="entry name" value="INSULINASE"/>
    <property type="match status" value="1"/>
</dbReference>
<evidence type="ECO:0000256" key="1">
    <source>
        <dbReference type="ARBA" id="ARBA00001947"/>
    </source>
</evidence>
<feature type="signal peptide" evidence="5">
    <location>
        <begin position="1"/>
        <end position="28"/>
    </location>
</feature>
<evidence type="ECO:0000256" key="5">
    <source>
        <dbReference type="SAM" id="SignalP"/>
    </source>
</evidence>
<feature type="chain" id="PRO_5046988558" evidence="5">
    <location>
        <begin position="29"/>
        <end position="912"/>
    </location>
</feature>
<gene>
    <name evidence="8" type="ORF">ACFOMF_06775</name>
</gene>
<dbReference type="PANTHER" id="PTHR11851:SF49">
    <property type="entry name" value="MITOCHONDRIAL-PROCESSING PEPTIDASE SUBUNIT ALPHA"/>
    <property type="match status" value="1"/>
</dbReference>
<organism evidence="8 9">
    <name type="scientific">Stutzerimonas tarimensis</name>
    <dbReference type="NCBI Taxonomy" id="1507735"/>
    <lineage>
        <taxon>Bacteria</taxon>
        <taxon>Pseudomonadati</taxon>
        <taxon>Pseudomonadota</taxon>
        <taxon>Gammaproteobacteria</taxon>
        <taxon>Pseudomonadales</taxon>
        <taxon>Pseudomonadaceae</taxon>
        <taxon>Stutzerimonas</taxon>
    </lineage>
</organism>
<feature type="domain" description="Peptidase M16 N-terminal" evidence="6">
    <location>
        <begin position="51"/>
        <end position="198"/>
    </location>
</feature>
<evidence type="ECO:0000259" key="7">
    <source>
        <dbReference type="Pfam" id="PF05193"/>
    </source>
</evidence>
<keyword evidence="5" id="KW-0732">Signal</keyword>
<evidence type="ECO:0000313" key="8">
    <source>
        <dbReference type="EMBL" id="MFC3607475.1"/>
    </source>
</evidence>
<keyword evidence="9" id="KW-1185">Reference proteome</keyword>
<dbReference type="PANTHER" id="PTHR11851">
    <property type="entry name" value="METALLOPROTEASE"/>
    <property type="match status" value="1"/>
</dbReference>
<protein>
    <submittedName>
        <fullName evidence="8">M16 family metallopeptidase</fullName>
    </submittedName>
</protein>
<dbReference type="Pfam" id="PF05193">
    <property type="entry name" value="Peptidase_M16_C"/>
    <property type="match status" value="2"/>
</dbReference>
<feature type="region of interest" description="Disordered" evidence="4">
    <location>
        <begin position="449"/>
        <end position="469"/>
    </location>
</feature>
<dbReference type="Proteomes" id="UP001595630">
    <property type="component" value="Unassembled WGS sequence"/>
</dbReference>
<comment type="caution">
    <text evidence="8">The sequence shown here is derived from an EMBL/GenBank/DDBJ whole genome shotgun (WGS) entry which is preliminary data.</text>
</comment>
<accession>A0ABV7T2W0</accession>
<evidence type="ECO:0000256" key="2">
    <source>
        <dbReference type="ARBA" id="ARBA00007261"/>
    </source>
</evidence>
<dbReference type="RefSeq" id="WP_386362675.1">
    <property type="nucleotide sequence ID" value="NZ_JBHRXZ010000016.1"/>
</dbReference>
<evidence type="ECO:0000256" key="4">
    <source>
        <dbReference type="SAM" id="MobiDB-lite"/>
    </source>
</evidence>
<dbReference type="SUPFAM" id="SSF63411">
    <property type="entry name" value="LuxS/MPP-like metallohydrolase"/>
    <property type="match status" value="4"/>
</dbReference>
<dbReference type="InterPro" id="IPR011765">
    <property type="entry name" value="Pept_M16_N"/>
</dbReference>
<evidence type="ECO:0000256" key="3">
    <source>
        <dbReference type="RuleBase" id="RU004447"/>
    </source>
</evidence>
<evidence type="ECO:0000313" key="9">
    <source>
        <dbReference type="Proteomes" id="UP001595630"/>
    </source>
</evidence>
<dbReference type="EMBL" id="JBHRXZ010000016">
    <property type="protein sequence ID" value="MFC3607475.1"/>
    <property type="molecule type" value="Genomic_DNA"/>
</dbReference>
<feature type="domain" description="Peptidase M16 C-terminal" evidence="7">
    <location>
        <begin position="665"/>
        <end position="844"/>
    </location>
</feature>
<dbReference type="Gene3D" id="3.30.830.10">
    <property type="entry name" value="Metalloenzyme, LuxS/M16 peptidase-like"/>
    <property type="match status" value="4"/>
</dbReference>
<name>A0ABV7T2W0_9GAMM</name>
<dbReference type="Pfam" id="PF00675">
    <property type="entry name" value="Peptidase_M16"/>
    <property type="match status" value="1"/>
</dbReference>
<dbReference type="InterPro" id="IPR001431">
    <property type="entry name" value="Pept_M16_Zn_BS"/>
</dbReference>
<proteinExistence type="inferred from homology"/>
<dbReference type="InterPro" id="IPR007863">
    <property type="entry name" value="Peptidase_M16_C"/>
</dbReference>
<feature type="compositionally biased region" description="Low complexity" evidence="4">
    <location>
        <begin position="451"/>
        <end position="469"/>
    </location>
</feature>
<evidence type="ECO:0000259" key="6">
    <source>
        <dbReference type="Pfam" id="PF00675"/>
    </source>
</evidence>
<dbReference type="InterPro" id="IPR011249">
    <property type="entry name" value="Metalloenz_LuxS/M16"/>
</dbReference>
<reference evidence="9" key="1">
    <citation type="journal article" date="2019" name="Int. J. Syst. Evol. Microbiol.">
        <title>The Global Catalogue of Microorganisms (GCM) 10K type strain sequencing project: providing services to taxonomists for standard genome sequencing and annotation.</title>
        <authorList>
            <consortium name="The Broad Institute Genomics Platform"/>
            <consortium name="The Broad Institute Genome Sequencing Center for Infectious Disease"/>
            <person name="Wu L."/>
            <person name="Ma J."/>
        </authorList>
    </citation>
    <scope>NUCLEOTIDE SEQUENCE [LARGE SCALE GENOMIC DNA]</scope>
    <source>
        <strain evidence="9">KCTC 42447</strain>
    </source>
</reference>